<evidence type="ECO:0000313" key="1">
    <source>
        <dbReference type="EMBL" id="MBP3954372.1"/>
    </source>
</evidence>
<evidence type="ECO:0000313" key="2">
    <source>
        <dbReference type="Proteomes" id="UP000676565"/>
    </source>
</evidence>
<protein>
    <submittedName>
        <fullName evidence="1">Uncharacterized protein</fullName>
    </submittedName>
</protein>
<keyword evidence="2" id="KW-1185">Reference proteome</keyword>
<dbReference type="EMBL" id="JAGKQQ010000001">
    <property type="protein sequence ID" value="MBP3954372.1"/>
    <property type="molecule type" value="Genomic_DNA"/>
</dbReference>
<reference evidence="1 2" key="1">
    <citation type="submission" date="2021-04" db="EMBL/GenBank/DDBJ databases">
        <authorList>
            <person name="Ivanova A."/>
        </authorList>
    </citation>
    <scope>NUCLEOTIDE SEQUENCE [LARGE SCALE GENOMIC DNA]</scope>
    <source>
        <strain evidence="1 2">G18</strain>
    </source>
</reference>
<proteinExistence type="predicted"/>
<name>A0ABS5BLL0_9BACT</name>
<comment type="caution">
    <text evidence="1">The sequence shown here is derived from an EMBL/GenBank/DDBJ whole genome shotgun (WGS) entry which is preliminary data.</text>
</comment>
<gene>
    <name evidence="1" type="ORF">J8F10_03550</name>
</gene>
<dbReference type="RefSeq" id="WP_210652508.1">
    <property type="nucleotide sequence ID" value="NZ_JAGKQQ010000001.1"/>
</dbReference>
<accession>A0ABS5BLL0</accession>
<dbReference type="Proteomes" id="UP000676565">
    <property type="component" value="Unassembled WGS sequence"/>
</dbReference>
<sequence>MAVYVITDSPDVEWTEGLWESLPHFSYRYESSDGSPTAQTEFDRRREEGLPSVLSVLSAKL</sequence>
<organism evidence="1 2">
    <name type="scientific">Gemmata palustris</name>
    <dbReference type="NCBI Taxonomy" id="2822762"/>
    <lineage>
        <taxon>Bacteria</taxon>
        <taxon>Pseudomonadati</taxon>
        <taxon>Planctomycetota</taxon>
        <taxon>Planctomycetia</taxon>
        <taxon>Gemmatales</taxon>
        <taxon>Gemmataceae</taxon>
        <taxon>Gemmata</taxon>
    </lineage>
</organism>